<dbReference type="InterPro" id="IPR029039">
    <property type="entry name" value="Flavoprotein-like_sf"/>
</dbReference>
<name>A0ABV0ELQ0_9ENTE</name>
<evidence type="ECO:0000259" key="1">
    <source>
        <dbReference type="Pfam" id="PF02525"/>
    </source>
</evidence>
<reference evidence="2 3" key="1">
    <citation type="submission" date="2021-03" db="EMBL/GenBank/DDBJ databases">
        <authorList>
            <person name="Gilmore M.S."/>
            <person name="Schwartzman J."/>
            <person name="Van Tyne D."/>
            <person name="Martin M."/>
            <person name="Earl A.M."/>
            <person name="Manson A.L."/>
            <person name="Straub T."/>
            <person name="Salamzade R."/>
            <person name="Saavedra J."/>
            <person name="Lebreton F."/>
            <person name="Prichula J."/>
            <person name="Schaufler K."/>
            <person name="Gaca A."/>
            <person name="Sgardioli B."/>
            <person name="Wagenaar J."/>
            <person name="Strong T."/>
        </authorList>
    </citation>
    <scope>NUCLEOTIDE SEQUENCE [LARGE SCALE GENOMIC DNA]</scope>
    <source>
        <strain evidence="2 3">665A</strain>
    </source>
</reference>
<dbReference type="Proteomes" id="UP000664357">
    <property type="component" value="Unassembled WGS sequence"/>
</dbReference>
<dbReference type="RefSeq" id="WP_347298808.1">
    <property type="nucleotide sequence ID" value="NZ_JAFREL020000001.1"/>
</dbReference>
<dbReference type="PANTHER" id="PTHR43741">
    <property type="entry name" value="FMN-DEPENDENT NADH-AZOREDUCTASE 1"/>
    <property type="match status" value="1"/>
</dbReference>
<dbReference type="Gene3D" id="3.40.50.360">
    <property type="match status" value="1"/>
</dbReference>
<accession>A0ABV0ELQ0</accession>
<sequence>MTSRMKDYLDNVMIASETFRYIADPLENGKVSVPLLVDDYRALLLFASGSIYTKGDFYGNVDFAPHYLKMMFTELMGFSTFTIVRAEGTSILPVDEEAILSKAFIEVEKAFLTLYDDK</sequence>
<feature type="domain" description="Flavodoxin-like fold" evidence="1">
    <location>
        <begin position="2"/>
        <end position="109"/>
    </location>
</feature>
<gene>
    <name evidence="2" type="ORF">JZO67_001512</name>
</gene>
<reference evidence="2 3" key="2">
    <citation type="submission" date="2024-02" db="EMBL/GenBank/DDBJ databases">
        <title>The Genome Sequence of Enterococcus sp. DIV0159.</title>
        <authorList>
            <person name="Earl A."/>
            <person name="Manson A."/>
            <person name="Gilmore M."/>
            <person name="Sanders J."/>
            <person name="Shea T."/>
            <person name="Howe W."/>
            <person name="Livny J."/>
            <person name="Cuomo C."/>
            <person name="Neafsey D."/>
            <person name="Birren B."/>
        </authorList>
    </citation>
    <scope>NUCLEOTIDE SEQUENCE [LARGE SCALE GENOMIC DNA]</scope>
    <source>
        <strain evidence="2 3">665A</strain>
    </source>
</reference>
<evidence type="ECO:0000313" key="2">
    <source>
        <dbReference type="EMBL" id="MEO1769561.1"/>
    </source>
</evidence>
<dbReference type="PANTHER" id="PTHR43741:SF4">
    <property type="entry name" value="FMN-DEPENDENT NADH:QUINONE OXIDOREDUCTASE"/>
    <property type="match status" value="1"/>
</dbReference>
<dbReference type="EMBL" id="JAFREL020000001">
    <property type="protein sequence ID" value="MEO1769561.1"/>
    <property type="molecule type" value="Genomic_DNA"/>
</dbReference>
<protein>
    <submittedName>
        <fullName evidence="2">FMN-dependent NADH-azoreductase</fullName>
    </submittedName>
</protein>
<organism evidence="2 3">
    <name type="scientific">Candidatus Enterococcus ferrettii</name>
    <dbReference type="NCBI Taxonomy" id="2815324"/>
    <lineage>
        <taxon>Bacteria</taxon>
        <taxon>Bacillati</taxon>
        <taxon>Bacillota</taxon>
        <taxon>Bacilli</taxon>
        <taxon>Lactobacillales</taxon>
        <taxon>Enterococcaceae</taxon>
        <taxon>Enterococcus</taxon>
    </lineage>
</organism>
<comment type="caution">
    <text evidence="2">The sequence shown here is derived from an EMBL/GenBank/DDBJ whole genome shotgun (WGS) entry which is preliminary data.</text>
</comment>
<evidence type="ECO:0000313" key="3">
    <source>
        <dbReference type="Proteomes" id="UP000664357"/>
    </source>
</evidence>
<keyword evidence="3" id="KW-1185">Reference proteome</keyword>
<dbReference type="InterPro" id="IPR003680">
    <property type="entry name" value="Flavodoxin_fold"/>
</dbReference>
<dbReference type="InterPro" id="IPR050104">
    <property type="entry name" value="FMN-dep_NADH:Q_OxRdtase_AzoR1"/>
</dbReference>
<dbReference type="Pfam" id="PF02525">
    <property type="entry name" value="Flavodoxin_2"/>
    <property type="match status" value="1"/>
</dbReference>
<proteinExistence type="predicted"/>
<dbReference type="SUPFAM" id="SSF52218">
    <property type="entry name" value="Flavoproteins"/>
    <property type="match status" value="1"/>
</dbReference>